<dbReference type="EMBL" id="CAJNJQ010001058">
    <property type="protein sequence ID" value="CAE7117087.1"/>
    <property type="molecule type" value="Genomic_DNA"/>
</dbReference>
<dbReference type="InterPro" id="IPR002227">
    <property type="entry name" value="Tyrosinase_Cu-bd"/>
</dbReference>
<evidence type="ECO:0000256" key="2">
    <source>
        <dbReference type="ARBA" id="ARBA00023008"/>
    </source>
</evidence>
<dbReference type="PRINTS" id="PR00092">
    <property type="entry name" value="TYROSINASE"/>
</dbReference>
<evidence type="ECO:0000259" key="4">
    <source>
        <dbReference type="Pfam" id="PF00264"/>
    </source>
</evidence>
<dbReference type="SUPFAM" id="SSF48056">
    <property type="entry name" value="Di-copper centre-containing domain"/>
    <property type="match status" value="1"/>
</dbReference>
<reference evidence="5" key="1">
    <citation type="submission" date="2021-01" db="EMBL/GenBank/DDBJ databases">
        <authorList>
            <person name="Kaushik A."/>
        </authorList>
    </citation>
    <scope>NUCLEOTIDE SEQUENCE</scope>
    <source>
        <strain evidence="5">AG5</strain>
    </source>
</reference>
<name>A0A8H3DZ25_9AGAM</name>
<evidence type="ECO:0000313" key="6">
    <source>
        <dbReference type="Proteomes" id="UP000663827"/>
    </source>
</evidence>
<dbReference type="PANTHER" id="PTHR11474:SF126">
    <property type="entry name" value="TYROSINASE-LIKE PROTEIN TYR-1-RELATED"/>
    <property type="match status" value="1"/>
</dbReference>
<dbReference type="InterPro" id="IPR050316">
    <property type="entry name" value="Tyrosinase/Hemocyanin"/>
</dbReference>
<accession>A0A8H3DZ25</accession>
<keyword evidence="1" id="KW-0479">Metal-binding</keyword>
<evidence type="ECO:0000256" key="3">
    <source>
        <dbReference type="SAM" id="SignalP"/>
    </source>
</evidence>
<feature type="domain" description="Tyrosinase copper-binding" evidence="4">
    <location>
        <begin position="62"/>
        <end position="250"/>
    </location>
</feature>
<dbReference type="PANTHER" id="PTHR11474">
    <property type="entry name" value="TYROSINASE FAMILY MEMBER"/>
    <property type="match status" value="1"/>
</dbReference>
<evidence type="ECO:0000313" key="5">
    <source>
        <dbReference type="EMBL" id="CAE7117087.1"/>
    </source>
</evidence>
<evidence type="ECO:0000256" key="1">
    <source>
        <dbReference type="ARBA" id="ARBA00022723"/>
    </source>
</evidence>
<dbReference type="GO" id="GO:0016491">
    <property type="term" value="F:oxidoreductase activity"/>
    <property type="evidence" value="ECO:0007669"/>
    <property type="project" value="InterPro"/>
</dbReference>
<dbReference type="SUPFAM" id="SSF51735">
    <property type="entry name" value="NAD(P)-binding Rossmann-fold domains"/>
    <property type="match status" value="1"/>
</dbReference>
<proteinExistence type="predicted"/>
<comment type="caution">
    <text evidence="5">The sequence shown here is derived from an EMBL/GenBank/DDBJ whole genome shotgun (WGS) entry which is preliminary data.</text>
</comment>
<dbReference type="Gene3D" id="3.40.50.720">
    <property type="entry name" value="NAD(P)-binding Rossmann-like Domain"/>
    <property type="match status" value="1"/>
</dbReference>
<organism evidence="5 6">
    <name type="scientific">Rhizoctonia solani</name>
    <dbReference type="NCBI Taxonomy" id="456999"/>
    <lineage>
        <taxon>Eukaryota</taxon>
        <taxon>Fungi</taxon>
        <taxon>Dikarya</taxon>
        <taxon>Basidiomycota</taxon>
        <taxon>Agaricomycotina</taxon>
        <taxon>Agaricomycetes</taxon>
        <taxon>Cantharellales</taxon>
        <taxon>Ceratobasidiaceae</taxon>
        <taxon>Rhizoctonia</taxon>
    </lineage>
</organism>
<dbReference type="InterPro" id="IPR008922">
    <property type="entry name" value="Di-copper_centre_dom_sf"/>
</dbReference>
<dbReference type="Proteomes" id="UP000663827">
    <property type="component" value="Unassembled WGS sequence"/>
</dbReference>
<dbReference type="Gene3D" id="1.10.1280.10">
    <property type="entry name" value="Di-copper center containing domain from catechol oxidase"/>
    <property type="match status" value="1"/>
</dbReference>
<dbReference type="AlphaFoldDB" id="A0A8H3DZ25"/>
<dbReference type="InterPro" id="IPR036291">
    <property type="entry name" value="NAD(P)-bd_dom_sf"/>
</dbReference>
<dbReference type="Pfam" id="PF00264">
    <property type="entry name" value="Tyrosinase"/>
    <property type="match status" value="1"/>
</dbReference>
<feature type="signal peptide" evidence="3">
    <location>
        <begin position="1"/>
        <end position="16"/>
    </location>
</feature>
<protein>
    <recommendedName>
        <fullName evidence="4">Tyrosinase copper-binding domain-containing protein</fullName>
    </recommendedName>
</protein>
<keyword evidence="3" id="KW-0732">Signal</keyword>
<keyword evidence="2" id="KW-0186">Copper</keyword>
<sequence>MKLFAVIIPFAVAVMAISSEHQQCESIETRVEWRALSQEQRDSYHKAVRCLQTKPSDIEGKSLFDRFASNHVDMFDKIHYVAAFLPWHRYFSLARAGVMKDCKYNGPTPYWDWTKDVKKMNQSEIFDPIKGFGGDGRPTDNCVANGPYSSQSNFTIGPEKRCLKRKFNMDPRGPVWAPTTGPSDRHSQAVIDKTSQNSKFTDFWPALESTPHDWVHNEISGDMAATFSPNDALFFMHHNNIDRIWALWQGRNATRLQDYGGNTIQGQSFVDPRYPLATLNDTIDIGIQGYPPVQVYELMDTLGPKLCYKTHWNEYVIKLVEEKGDDSPSMMPYIYSKTVAEKAAWKWWAENEKTVDWDLATINPPYMVGAPIHSVTSRDQLTSTNGVLSAIATPHENLSERPLAIAHVRDVAIIHSALFEKQGSVSGRRVFVAGSQPSWQDLYDALSGFSGVPKGNPGVGTTTDVGSPDWDTTFARELLGREFTGTKETIVETEEYYRQKGWSFFV</sequence>
<gene>
    <name evidence="5" type="ORF">RDB_LOCUS53076</name>
</gene>
<dbReference type="GO" id="GO:0046872">
    <property type="term" value="F:metal ion binding"/>
    <property type="evidence" value="ECO:0007669"/>
    <property type="project" value="UniProtKB-KW"/>
</dbReference>
<feature type="chain" id="PRO_5034626891" description="Tyrosinase copper-binding domain-containing protein" evidence="3">
    <location>
        <begin position="17"/>
        <end position="506"/>
    </location>
</feature>